<name>A0ABT5D7I5_9BACT</name>
<feature type="compositionally biased region" description="Basic and acidic residues" evidence="1">
    <location>
        <begin position="47"/>
        <end position="64"/>
    </location>
</feature>
<dbReference type="Pfam" id="PF05406">
    <property type="entry name" value="WGR"/>
    <property type="match status" value="1"/>
</dbReference>
<dbReference type="Proteomes" id="UP001221838">
    <property type="component" value="Unassembled WGS sequence"/>
</dbReference>
<keyword evidence="4" id="KW-1185">Reference proteome</keyword>
<evidence type="ECO:0000256" key="1">
    <source>
        <dbReference type="SAM" id="MobiDB-lite"/>
    </source>
</evidence>
<dbReference type="Gene3D" id="2.20.140.10">
    <property type="entry name" value="WGR domain"/>
    <property type="match status" value="1"/>
</dbReference>
<evidence type="ECO:0000313" key="4">
    <source>
        <dbReference type="Proteomes" id="UP001221838"/>
    </source>
</evidence>
<dbReference type="InterPro" id="IPR008893">
    <property type="entry name" value="WGR_domain"/>
</dbReference>
<dbReference type="InterPro" id="IPR032675">
    <property type="entry name" value="LRR_dom_sf"/>
</dbReference>
<dbReference type="PANTHER" id="PTHR30634">
    <property type="entry name" value="OUTER MEMBRANE LOLAB LIPOPROTEIN INSERTION APPARATUS"/>
    <property type="match status" value="1"/>
</dbReference>
<dbReference type="SMART" id="SM00773">
    <property type="entry name" value="WGR"/>
    <property type="match status" value="1"/>
</dbReference>
<comment type="caution">
    <text evidence="3">The sequence shown here is derived from an EMBL/GenBank/DDBJ whole genome shotgun (WGS) entry which is preliminary data.</text>
</comment>
<dbReference type="CDD" id="cd07996">
    <property type="entry name" value="WGR_MMR_like"/>
    <property type="match status" value="1"/>
</dbReference>
<evidence type="ECO:0000313" key="3">
    <source>
        <dbReference type="EMBL" id="MDC0709628.1"/>
    </source>
</evidence>
<organism evidence="3 4">
    <name type="scientific">Stigmatella ashevillensis</name>
    <dbReference type="NCBI Taxonomy" id="2995309"/>
    <lineage>
        <taxon>Bacteria</taxon>
        <taxon>Pseudomonadati</taxon>
        <taxon>Myxococcota</taxon>
        <taxon>Myxococcia</taxon>
        <taxon>Myxococcales</taxon>
        <taxon>Cystobacterineae</taxon>
        <taxon>Archangiaceae</taxon>
        <taxon>Stigmatella</taxon>
    </lineage>
</organism>
<dbReference type="SUPFAM" id="SSF52047">
    <property type="entry name" value="RNI-like"/>
    <property type="match status" value="1"/>
</dbReference>
<dbReference type="InterPro" id="IPR014338">
    <property type="entry name" value="CHP02996_rpt-companion-dom"/>
</dbReference>
<dbReference type="Gene3D" id="3.80.10.10">
    <property type="entry name" value="Ribonuclease Inhibitor"/>
    <property type="match status" value="1"/>
</dbReference>
<dbReference type="RefSeq" id="WP_272138341.1">
    <property type="nucleotide sequence ID" value="NZ_JAQNDM010000002.1"/>
</dbReference>
<dbReference type="SUPFAM" id="SSF142921">
    <property type="entry name" value="WGR domain-like"/>
    <property type="match status" value="1"/>
</dbReference>
<dbReference type="PROSITE" id="PS51977">
    <property type="entry name" value="WGR"/>
    <property type="match status" value="1"/>
</dbReference>
<proteinExistence type="predicted"/>
<reference evidence="3 4" key="1">
    <citation type="submission" date="2022-11" db="EMBL/GenBank/DDBJ databases">
        <title>Minimal conservation of predation-associated metabolite biosynthetic gene clusters underscores biosynthetic potential of Myxococcota including descriptions for ten novel species: Archangium lansinium sp. nov., Myxococcus landrumus sp. nov., Nannocystis bai.</title>
        <authorList>
            <person name="Ahearne A."/>
            <person name="Stevens C."/>
            <person name="Dowd S."/>
        </authorList>
    </citation>
    <scope>NUCLEOTIDE SEQUENCE [LARGE SCALE GENOMIC DNA]</scope>
    <source>
        <strain evidence="3 4">NCWAL01</strain>
    </source>
</reference>
<dbReference type="InterPro" id="IPR050458">
    <property type="entry name" value="LolB"/>
</dbReference>
<accession>A0ABT5D7I5</accession>
<gene>
    <name evidence="3" type="ORF">POL68_14245</name>
</gene>
<dbReference type="PANTHER" id="PTHR30634:SF13">
    <property type="entry name" value="PROTEIN YEHF"/>
    <property type="match status" value="1"/>
</dbReference>
<evidence type="ECO:0000259" key="2">
    <source>
        <dbReference type="PROSITE" id="PS51977"/>
    </source>
</evidence>
<feature type="domain" description="WGR" evidence="2">
    <location>
        <begin position="1"/>
        <end position="77"/>
    </location>
</feature>
<dbReference type="InterPro" id="IPR036930">
    <property type="entry name" value="WGR_dom_sf"/>
</dbReference>
<dbReference type="EMBL" id="JAQNDM010000002">
    <property type="protein sequence ID" value="MDC0709628.1"/>
    <property type="molecule type" value="Genomic_DNA"/>
</dbReference>
<dbReference type="NCBIfam" id="TIGR02996">
    <property type="entry name" value="rpt_mate_G_obs"/>
    <property type="match status" value="1"/>
</dbReference>
<dbReference type="InterPro" id="IPR049809">
    <property type="entry name" value="YehF/YfeS-like_WGR"/>
</dbReference>
<feature type="region of interest" description="Disordered" evidence="1">
    <location>
        <begin position="32"/>
        <end position="85"/>
    </location>
</feature>
<sequence length="452" mass="49852">MPRYEFTEGSSSKFWEITLSGKSFTTRWGRIGTEGQEKTQSFASPAEAKKEHDKLVREKEKKGYELVGEGGGEAGGDDGESAEPASNPELEAAILKDPDNVDAYLVYSDWLQHQGDPRGELIALHHAVSQASGKEASNLKRKATAHIQKHQALLLGELAEAVEEEELTVEWFLGFIRSARVARKDYDSTRDIGETARELLAHPSARFIRGLTLGIADFDGENTYDDVIEQLTEAGGSKTIQDLFIGDFQYPDEMEISWSHLNDVSPLLKRLPALRTLRLRGASLELGNVNLPELREFTVETGGLPLSAVKSIVTAKWPKLERLEIWFGSENYGAEGGVKDIQPLLDGKGLPNLKRLGLRNSEFTDELCKVLPTAKVLPQLETLDLSMGILSDEGASLLAGHTAAFAHLQQLDLTENTLTPQGQKQVAKMGAFVRAGNQREYEEDYRYAAVGE</sequence>
<protein>
    <submittedName>
        <fullName evidence="3">WGR domain-containing protein</fullName>
    </submittedName>
</protein>